<reference evidence="2" key="1">
    <citation type="submission" date="2022-11" db="EMBL/GenBank/DDBJ databases">
        <title>Centuries of genome instability and evolution in soft-shell clam transmissible cancer (bioRxiv).</title>
        <authorList>
            <person name="Hart S.F.M."/>
            <person name="Yonemitsu M.A."/>
            <person name="Giersch R.M."/>
            <person name="Beal B.F."/>
            <person name="Arriagada G."/>
            <person name="Davis B.W."/>
            <person name="Ostrander E.A."/>
            <person name="Goff S.P."/>
            <person name="Metzger M.J."/>
        </authorList>
    </citation>
    <scope>NUCLEOTIDE SEQUENCE</scope>
    <source>
        <strain evidence="2">MELC-2E11</strain>
        <tissue evidence="2">Siphon/mantle</tissue>
    </source>
</reference>
<dbReference type="EMBL" id="CP111012">
    <property type="protein sequence ID" value="WAQ94870.1"/>
    <property type="molecule type" value="Genomic_DNA"/>
</dbReference>
<proteinExistence type="predicted"/>
<feature type="region of interest" description="Disordered" evidence="1">
    <location>
        <begin position="90"/>
        <end position="116"/>
    </location>
</feature>
<gene>
    <name evidence="2" type="ORF">MAR_007341</name>
</gene>
<evidence type="ECO:0000313" key="3">
    <source>
        <dbReference type="Proteomes" id="UP001164746"/>
    </source>
</evidence>
<name>A0ABY7DEU6_MYAAR</name>
<evidence type="ECO:0000256" key="1">
    <source>
        <dbReference type="SAM" id="MobiDB-lite"/>
    </source>
</evidence>
<dbReference type="Proteomes" id="UP001164746">
    <property type="component" value="Chromosome 1"/>
</dbReference>
<protein>
    <submittedName>
        <fullName evidence="2">Uncharacterized protein</fullName>
    </submittedName>
</protein>
<accession>A0ABY7DEU6</accession>
<keyword evidence="3" id="KW-1185">Reference proteome</keyword>
<feature type="region of interest" description="Disordered" evidence="1">
    <location>
        <begin position="1"/>
        <end position="33"/>
    </location>
</feature>
<evidence type="ECO:0000313" key="2">
    <source>
        <dbReference type="EMBL" id="WAQ94870.1"/>
    </source>
</evidence>
<feature type="compositionally biased region" description="Low complexity" evidence="1">
    <location>
        <begin position="92"/>
        <end position="104"/>
    </location>
</feature>
<sequence length="306" mass="34454">MFPYSKQQGQQGFQQQQRMQGIPAQPFGQGPDSQVQMVALQGQIQPQFQGQSAVFQGQNAQPGMAAGNMQPDMSNIVPLNPQQNFQPQAIDQRQGQMQGQVSVGGRRKRHDDPDCKRLEDNPDKYCRKFEPECHNCTLEKRLRFEVCGEGVERARDEIKRIDESVANYLKAYNEYVAKEKLVFKVEYNSKNRLRKTTSYFDAMITAKVGPSVFTFKSKMIINIKDVRATGSQIGDEIWEKLWENEVFAEAKEILLPIRKENILGQAQVKDVHSAHAQTNPTGGSQSIVPSCSAIMCAILSTVVLLL</sequence>
<organism evidence="2 3">
    <name type="scientific">Mya arenaria</name>
    <name type="common">Soft-shell clam</name>
    <dbReference type="NCBI Taxonomy" id="6604"/>
    <lineage>
        <taxon>Eukaryota</taxon>
        <taxon>Metazoa</taxon>
        <taxon>Spiralia</taxon>
        <taxon>Lophotrochozoa</taxon>
        <taxon>Mollusca</taxon>
        <taxon>Bivalvia</taxon>
        <taxon>Autobranchia</taxon>
        <taxon>Heteroconchia</taxon>
        <taxon>Euheterodonta</taxon>
        <taxon>Imparidentia</taxon>
        <taxon>Neoheterodontei</taxon>
        <taxon>Myida</taxon>
        <taxon>Myoidea</taxon>
        <taxon>Myidae</taxon>
        <taxon>Mya</taxon>
    </lineage>
</organism>
<feature type="compositionally biased region" description="Low complexity" evidence="1">
    <location>
        <begin position="7"/>
        <end position="21"/>
    </location>
</feature>